<dbReference type="InterPro" id="IPR036291">
    <property type="entry name" value="NAD(P)-bd_dom_sf"/>
</dbReference>
<reference evidence="4" key="3">
    <citation type="submission" date="2020-09" db="EMBL/GenBank/DDBJ databases">
        <authorList>
            <person name="Sun Q."/>
            <person name="Zhou Y."/>
        </authorList>
    </citation>
    <scope>NUCLEOTIDE SEQUENCE</scope>
    <source>
        <strain evidence="4">CGMCC 1.14984</strain>
    </source>
</reference>
<keyword evidence="1" id="KW-0560">Oxidoreductase</keyword>
<reference evidence="4" key="1">
    <citation type="journal article" date="2014" name="Int. J. Syst. Evol. Microbiol.">
        <title>Complete genome sequence of Corynebacterium casei LMG S-19264T (=DSM 44701T), isolated from a smear-ripened cheese.</title>
        <authorList>
            <consortium name="US DOE Joint Genome Institute (JGI-PGF)"/>
            <person name="Walter F."/>
            <person name="Albersmeier A."/>
            <person name="Kalinowski J."/>
            <person name="Ruckert C."/>
        </authorList>
    </citation>
    <scope>NUCLEOTIDE SEQUENCE</scope>
    <source>
        <strain evidence="4">CGMCC 1.14984</strain>
    </source>
</reference>
<dbReference type="Gene3D" id="3.40.50.720">
    <property type="entry name" value="NAD(P)-binding Rossmann-like Domain"/>
    <property type="match status" value="2"/>
</dbReference>
<dbReference type="Proteomes" id="UP000621856">
    <property type="component" value="Unassembled WGS sequence"/>
</dbReference>
<gene>
    <name evidence="5" type="ORF">FF098_009915</name>
    <name evidence="4" type="ORF">GCM10011355_19960</name>
</gene>
<evidence type="ECO:0000313" key="5">
    <source>
        <dbReference type="EMBL" id="NHK28219.1"/>
    </source>
</evidence>
<evidence type="ECO:0000313" key="6">
    <source>
        <dbReference type="Proteomes" id="UP000621856"/>
    </source>
</evidence>
<protein>
    <submittedName>
        <fullName evidence="4">2-hydroxyacid dehydrogenase</fullName>
    </submittedName>
</protein>
<name>A0A8J3A2C6_9PROT</name>
<dbReference type="GO" id="GO:0051287">
    <property type="term" value="F:NAD binding"/>
    <property type="evidence" value="ECO:0007669"/>
    <property type="project" value="InterPro"/>
</dbReference>
<dbReference type="Proteomes" id="UP000818603">
    <property type="component" value="Unassembled WGS sequence"/>
</dbReference>
<dbReference type="Pfam" id="PF02826">
    <property type="entry name" value="2-Hacid_dh_C"/>
    <property type="match status" value="1"/>
</dbReference>
<dbReference type="InterPro" id="IPR006140">
    <property type="entry name" value="D-isomer_DH_NAD-bd"/>
</dbReference>
<sequence>MNKSRSWFEAPTITDFAPIDQSGFSCGRPALYNDVMSTPFITRAFLLEHRPVTMAMLREARPDLEIIDASDGNITPDGDAPYAVITFGPDGRINDFSEAAWVHCAGAGYDKIVVNADFDPPVLTRTIGTLGNQLAEYVLAYYLRHTQNMALRERLAANRDWQNKQALGDYAFTHRALIFGTGPMGATIAKYLSNLGLETIGVARSARAVDGFDRVITLEDLQGHAPERFNLVVLALPDNDATRGLIDLSVLTQFRNSLLINVGRGTALPEADLFKALDAGHIVHAVLDVQETEPLPASSPLWDDRRITITPHVSGGTRQEDIAEAFLECLKALENGEKPDLLVWDKGENQ</sequence>
<dbReference type="GO" id="GO:0016491">
    <property type="term" value="F:oxidoreductase activity"/>
    <property type="evidence" value="ECO:0007669"/>
    <property type="project" value="UniProtKB-KW"/>
</dbReference>
<reference evidence="5 7" key="2">
    <citation type="submission" date="2020-02" db="EMBL/GenBank/DDBJ databases">
        <title>Genome sequence of Parvularcula flava strain NH6-79.</title>
        <authorList>
            <person name="Abdul Karim M.H."/>
            <person name="Lam M.Q."/>
            <person name="Chen S.J."/>
            <person name="Yahya A."/>
            <person name="Shahir S."/>
            <person name="Shamsir M.S."/>
            <person name="Chong C.S."/>
        </authorList>
    </citation>
    <scope>NUCLEOTIDE SEQUENCE [LARGE SCALE GENOMIC DNA]</scope>
    <source>
        <strain evidence="5 7">NH6-79</strain>
    </source>
</reference>
<proteinExistence type="predicted"/>
<evidence type="ECO:0000313" key="7">
    <source>
        <dbReference type="Proteomes" id="UP000818603"/>
    </source>
</evidence>
<evidence type="ECO:0000313" key="4">
    <source>
        <dbReference type="EMBL" id="GGH97822.1"/>
    </source>
</evidence>
<dbReference type="AlphaFoldDB" id="A0A8J3A2C6"/>
<evidence type="ECO:0000256" key="1">
    <source>
        <dbReference type="ARBA" id="ARBA00023002"/>
    </source>
</evidence>
<keyword evidence="7" id="KW-1185">Reference proteome</keyword>
<dbReference type="PANTHER" id="PTHR43333">
    <property type="entry name" value="2-HACID_DH_C DOMAIN-CONTAINING PROTEIN"/>
    <property type="match status" value="1"/>
</dbReference>
<feature type="domain" description="D-isomer specific 2-hydroxyacid dehydrogenase NAD-binding" evidence="3">
    <location>
        <begin position="140"/>
        <end position="314"/>
    </location>
</feature>
<dbReference type="SUPFAM" id="SSF51735">
    <property type="entry name" value="NAD(P)-binding Rossmann-fold domains"/>
    <property type="match status" value="1"/>
</dbReference>
<organism evidence="4 6">
    <name type="scientific">Aquisalinus luteolus</name>
    <dbReference type="NCBI Taxonomy" id="1566827"/>
    <lineage>
        <taxon>Bacteria</taxon>
        <taxon>Pseudomonadati</taxon>
        <taxon>Pseudomonadota</taxon>
        <taxon>Alphaproteobacteria</taxon>
        <taxon>Parvularculales</taxon>
        <taxon>Parvularculaceae</taxon>
        <taxon>Aquisalinus</taxon>
    </lineage>
</organism>
<evidence type="ECO:0000256" key="2">
    <source>
        <dbReference type="ARBA" id="ARBA00023027"/>
    </source>
</evidence>
<dbReference type="PANTHER" id="PTHR43333:SF1">
    <property type="entry name" value="D-ISOMER SPECIFIC 2-HYDROXYACID DEHYDROGENASE NAD-BINDING DOMAIN-CONTAINING PROTEIN"/>
    <property type="match status" value="1"/>
</dbReference>
<dbReference type="EMBL" id="BMGZ01000002">
    <property type="protein sequence ID" value="GGH97822.1"/>
    <property type="molecule type" value="Genomic_DNA"/>
</dbReference>
<keyword evidence="2" id="KW-0520">NAD</keyword>
<comment type="caution">
    <text evidence="4">The sequence shown here is derived from an EMBL/GenBank/DDBJ whole genome shotgun (WGS) entry which is preliminary data.</text>
</comment>
<dbReference type="EMBL" id="VCJR02000002">
    <property type="protein sequence ID" value="NHK28219.1"/>
    <property type="molecule type" value="Genomic_DNA"/>
</dbReference>
<dbReference type="RefSeq" id="WP_155140038.1">
    <property type="nucleotide sequence ID" value="NZ_BMGZ01000002.1"/>
</dbReference>
<accession>A0A8J3A2C6</accession>
<evidence type="ECO:0000259" key="3">
    <source>
        <dbReference type="Pfam" id="PF02826"/>
    </source>
</evidence>